<dbReference type="Proteomes" id="UP000317176">
    <property type="component" value="Unassembled WGS sequence"/>
</dbReference>
<protein>
    <submittedName>
        <fullName evidence="1">Uncharacterized protein</fullName>
    </submittedName>
</protein>
<dbReference type="EMBL" id="VLKL01000044">
    <property type="protein sequence ID" value="TWH93145.1"/>
    <property type="molecule type" value="Genomic_DNA"/>
</dbReference>
<organism evidence="1 2">
    <name type="scientific">Bradyrhizobium daqingense</name>
    <dbReference type="NCBI Taxonomy" id="993502"/>
    <lineage>
        <taxon>Bacteria</taxon>
        <taxon>Pseudomonadati</taxon>
        <taxon>Pseudomonadota</taxon>
        <taxon>Alphaproteobacteria</taxon>
        <taxon>Hyphomicrobiales</taxon>
        <taxon>Nitrobacteraceae</taxon>
        <taxon>Bradyrhizobium</taxon>
    </lineage>
</organism>
<accession>A0A562KD56</accession>
<evidence type="ECO:0000313" key="2">
    <source>
        <dbReference type="Proteomes" id="UP000317176"/>
    </source>
</evidence>
<evidence type="ECO:0000313" key="1">
    <source>
        <dbReference type="EMBL" id="TWH93145.1"/>
    </source>
</evidence>
<proteinExistence type="predicted"/>
<name>A0A562KD56_9BRAD</name>
<keyword evidence="2" id="KW-1185">Reference proteome</keyword>
<reference evidence="1 2" key="1">
    <citation type="journal article" date="2015" name="Stand. Genomic Sci.">
        <title>Genomic Encyclopedia of Bacterial and Archaeal Type Strains, Phase III: the genomes of soil and plant-associated and newly described type strains.</title>
        <authorList>
            <person name="Whitman W.B."/>
            <person name="Woyke T."/>
            <person name="Klenk H.P."/>
            <person name="Zhou Y."/>
            <person name="Lilburn T.G."/>
            <person name="Beck B.J."/>
            <person name="De Vos P."/>
            <person name="Vandamme P."/>
            <person name="Eisen J.A."/>
            <person name="Garrity G."/>
            <person name="Hugenholtz P."/>
            <person name="Kyrpides N.C."/>
        </authorList>
    </citation>
    <scope>NUCLEOTIDE SEQUENCE [LARGE SCALE GENOMIC DNA]</scope>
    <source>
        <strain evidence="1 2">CGMCC 1.10947</strain>
    </source>
</reference>
<dbReference type="AlphaFoldDB" id="A0A562KD56"/>
<gene>
    <name evidence="1" type="ORF">IQ17_07046</name>
</gene>
<comment type="caution">
    <text evidence="1">The sequence shown here is derived from an EMBL/GenBank/DDBJ whole genome shotgun (WGS) entry which is preliminary data.</text>
</comment>
<sequence length="199" mass="22637">METSFNGSTEPAVVLDVFVGRIAPYPLFWNLDFIIDQLAAEKPKEKLPSAHQRRIKYPCKARPREHEAIKAIEDCRLPGKCCKQMHCIGPIVVLPTPENHHAFVEIEVARADIAYDWMLRTRIDQVNALPTLPQLVQQNVAAAKRAFAVINNPDLVIAMGQFGNPFAFERRVQACRPPALDILNPPHSDRRRYRLFSAY</sequence>